<dbReference type="GO" id="GO:0005829">
    <property type="term" value="C:cytosol"/>
    <property type="evidence" value="ECO:0007669"/>
    <property type="project" value="TreeGrafter"/>
</dbReference>
<reference evidence="9 10" key="1">
    <citation type="journal article" date="2014" name="Int. J. Syst. Evol. Microbiol.">
        <title>Phaeodactylibacter xiamenensis gen. nov., sp. nov., a member of the family Saprospiraceae isolated from the marine alga Phaeodactylum tricornutum.</title>
        <authorList>
            <person name="Chen Z.Jr."/>
            <person name="Lei X."/>
            <person name="Lai Q."/>
            <person name="Li Y."/>
            <person name="Zhang B."/>
            <person name="Zhang J."/>
            <person name="Zhang H."/>
            <person name="Yang L."/>
            <person name="Zheng W."/>
            <person name="Tian Y."/>
            <person name="Yu Z."/>
            <person name="Xu H.Jr."/>
            <person name="Zheng T."/>
        </authorList>
    </citation>
    <scope>NUCLEOTIDE SEQUENCE [LARGE SCALE GENOMIC DNA]</scope>
    <source>
        <strain evidence="9 10">KD52</strain>
    </source>
</reference>
<dbReference type="InterPro" id="IPR049083">
    <property type="entry name" value="TACO1_YebC_N"/>
</dbReference>
<dbReference type="SUPFAM" id="SSF75625">
    <property type="entry name" value="YebC-like"/>
    <property type="match status" value="1"/>
</dbReference>
<evidence type="ECO:0000256" key="1">
    <source>
        <dbReference type="ARBA" id="ARBA00008724"/>
    </source>
</evidence>
<evidence type="ECO:0000313" key="10">
    <source>
        <dbReference type="Proteomes" id="UP000029736"/>
    </source>
</evidence>
<keyword evidence="3 6" id="KW-0805">Transcription regulation</keyword>
<evidence type="ECO:0000256" key="5">
    <source>
        <dbReference type="ARBA" id="ARBA00023163"/>
    </source>
</evidence>
<gene>
    <name evidence="9" type="ORF">IX84_21355</name>
</gene>
<keyword evidence="10" id="KW-1185">Reference proteome</keyword>
<accession>A0A098S2U5</accession>
<dbReference type="PANTHER" id="PTHR12532:SF6">
    <property type="entry name" value="TRANSCRIPTIONAL REGULATORY PROTEIN YEBC-RELATED"/>
    <property type="match status" value="1"/>
</dbReference>
<dbReference type="Gene3D" id="1.10.10.200">
    <property type="match status" value="1"/>
</dbReference>
<dbReference type="InterPro" id="IPR029072">
    <property type="entry name" value="YebC-like"/>
</dbReference>
<dbReference type="NCBIfam" id="NF009044">
    <property type="entry name" value="PRK12378.1"/>
    <property type="match status" value="1"/>
</dbReference>
<dbReference type="STRING" id="1524460.IX84_21355"/>
<dbReference type="NCBIfam" id="NF001030">
    <property type="entry name" value="PRK00110.1"/>
    <property type="match status" value="1"/>
</dbReference>
<evidence type="ECO:0000256" key="4">
    <source>
        <dbReference type="ARBA" id="ARBA00023125"/>
    </source>
</evidence>
<dbReference type="InterPro" id="IPR002876">
    <property type="entry name" value="Transcrip_reg_TACO1-like"/>
</dbReference>
<comment type="caution">
    <text evidence="9">The sequence shown here is derived from an EMBL/GenBank/DDBJ whole genome shotgun (WGS) entry which is preliminary data.</text>
</comment>
<dbReference type="NCBIfam" id="TIGR01033">
    <property type="entry name" value="YebC/PmpR family DNA-binding transcriptional regulator"/>
    <property type="match status" value="1"/>
</dbReference>
<evidence type="ECO:0000256" key="3">
    <source>
        <dbReference type="ARBA" id="ARBA00023015"/>
    </source>
</evidence>
<dbReference type="AlphaFoldDB" id="A0A098S2U5"/>
<feature type="domain" description="TACO1/YebC-like N-terminal" evidence="8">
    <location>
        <begin position="4"/>
        <end position="73"/>
    </location>
</feature>
<dbReference type="Gene3D" id="3.30.70.980">
    <property type="match status" value="2"/>
</dbReference>
<evidence type="ECO:0000256" key="2">
    <source>
        <dbReference type="ARBA" id="ARBA00022490"/>
    </source>
</evidence>
<dbReference type="InterPro" id="IPR026564">
    <property type="entry name" value="Transcrip_reg_TACO1-like_dom3"/>
</dbReference>
<dbReference type="Pfam" id="PF20772">
    <property type="entry name" value="TACO1_YebC_N"/>
    <property type="match status" value="1"/>
</dbReference>
<comment type="subcellular location">
    <subcellularLocation>
        <location evidence="6">Cytoplasm</location>
    </subcellularLocation>
</comment>
<dbReference type="PANTHER" id="PTHR12532">
    <property type="entry name" value="TRANSLATIONAL ACTIVATOR OF CYTOCHROME C OXIDASE 1"/>
    <property type="match status" value="1"/>
</dbReference>
<dbReference type="FunFam" id="1.10.10.200:FF:000004">
    <property type="entry name" value="Probable transcriptional regulatory protein BSBG_02618"/>
    <property type="match status" value="1"/>
</dbReference>
<feature type="domain" description="TACO1/YebC-like second and third" evidence="7">
    <location>
        <begin position="79"/>
        <end position="234"/>
    </location>
</feature>
<evidence type="ECO:0000259" key="7">
    <source>
        <dbReference type="Pfam" id="PF01709"/>
    </source>
</evidence>
<dbReference type="GO" id="GO:0003677">
    <property type="term" value="F:DNA binding"/>
    <property type="evidence" value="ECO:0007669"/>
    <property type="project" value="UniProtKB-UniRule"/>
</dbReference>
<keyword evidence="2 6" id="KW-0963">Cytoplasm</keyword>
<dbReference type="OrthoDB" id="9781053at2"/>
<name>A0A098S2U5_9BACT</name>
<evidence type="ECO:0000259" key="8">
    <source>
        <dbReference type="Pfam" id="PF20772"/>
    </source>
</evidence>
<dbReference type="Pfam" id="PF01709">
    <property type="entry name" value="Transcrip_reg"/>
    <property type="match status" value="1"/>
</dbReference>
<keyword evidence="4 6" id="KW-0238">DNA-binding</keyword>
<organism evidence="9 10">
    <name type="scientific">Phaeodactylibacter xiamenensis</name>
    <dbReference type="NCBI Taxonomy" id="1524460"/>
    <lineage>
        <taxon>Bacteria</taxon>
        <taxon>Pseudomonadati</taxon>
        <taxon>Bacteroidota</taxon>
        <taxon>Saprospiria</taxon>
        <taxon>Saprospirales</taxon>
        <taxon>Haliscomenobacteraceae</taxon>
        <taxon>Phaeodactylibacter</taxon>
    </lineage>
</organism>
<sequence>MGRAFEYRKERKMKRWANMAKTFTRIGREIAIAVKEGGADPEYNPRLRLAIQNAKTANMPKANVENAIKKATSKDAENYEELVYEGYAPHGVALMVETATDNPTRTVASVRHIFSKYGGNLSTSGSVDYMFSRKANFKVKAEGQDGEELELGLIDFGLEELRKEDDKIVLVCAFEDYGNLQKGIEEFGLEVTESELVRIPSHYKELTDSEVEDVIKLIEIMEDDDDVNAVFHNMKED</sequence>
<dbReference type="HAMAP" id="MF_00693">
    <property type="entry name" value="Transcrip_reg_TACO1"/>
    <property type="match status" value="1"/>
</dbReference>
<evidence type="ECO:0000256" key="6">
    <source>
        <dbReference type="HAMAP-Rule" id="MF_00693"/>
    </source>
</evidence>
<proteinExistence type="inferred from homology"/>
<evidence type="ECO:0000313" key="9">
    <source>
        <dbReference type="EMBL" id="KGE86351.1"/>
    </source>
</evidence>
<comment type="similarity">
    <text evidence="1 6">Belongs to the TACO1 family.</text>
</comment>
<dbReference type="EMBL" id="JPOS01000079">
    <property type="protein sequence ID" value="KGE86351.1"/>
    <property type="molecule type" value="Genomic_DNA"/>
</dbReference>
<dbReference type="GO" id="GO:0006355">
    <property type="term" value="P:regulation of DNA-templated transcription"/>
    <property type="evidence" value="ECO:0007669"/>
    <property type="project" value="UniProtKB-UniRule"/>
</dbReference>
<dbReference type="Proteomes" id="UP000029736">
    <property type="component" value="Unassembled WGS sequence"/>
</dbReference>
<dbReference type="RefSeq" id="WP_044225063.1">
    <property type="nucleotide sequence ID" value="NZ_JBKAGJ010000010.1"/>
</dbReference>
<dbReference type="InterPro" id="IPR048300">
    <property type="entry name" value="TACO1_YebC-like_2nd/3rd_dom"/>
</dbReference>
<protein>
    <recommendedName>
        <fullName evidence="6">Probable transcriptional regulatory protein IX84_21355</fullName>
    </recommendedName>
</protein>
<keyword evidence="5 6" id="KW-0804">Transcription</keyword>
<dbReference type="InterPro" id="IPR017856">
    <property type="entry name" value="Integrase-like_N"/>
</dbReference>